<evidence type="ECO:0000256" key="8">
    <source>
        <dbReference type="SAM" id="MobiDB-lite"/>
    </source>
</evidence>
<dbReference type="PANTHER" id="PTHR40626:SF10">
    <property type="entry name" value="C2H2-TYPE DOMAIN-CONTAINING PROTEIN"/>
    <property type="match status" value="1"/>
</dbReference>
<evidence type="ECO:0000259" key="9">
    <source>
        <dbReference type="PROSITE" id="PS50157"/>
    </source>
</evidence>
<keyword evidence="2" id="KW-0479">Metal-binding</keyword>
<accession>A0ABY6U3U4</accession>
<feature type="compositionally biased region" description="Polar residues" evidence="8">
    <location>
        <begin position="61"/>
        <end position="80"/>
    </location>
</feature>
<feature type="region of interest" description="Disordered" evidence="8">
    <location>
        <begin position="32"/>
        <end position="82"/>
    </location>
</feature>
<dbReference type="InterPro" id="IPR036236">
    <property type="entry name" value="Znf_C2H2_sf"/>
</dbReference>
<gene>
    <name evidence="10" type="ORF">CLO192961_LOCUS174709</name>
</gene>
<evidence type="ECO:0000313" key="11">
    <source>
        <dbReference type="Proteomes" id="UP000766486"/>
    </source>
</evidence>
<evidence type="ECO:0000256" key="5">
    <source>
        <dbReference type="ARBA" id="ARBA00022833"/>
    </source>
</evidence>
<dbReference type="InterPro" id="IPR013087">
    <property type="entry name" value="Znf_C2H2_type"/>
</dbReference>
<dbReference type="Gene3D" id="3.30.160.60">
    <property type="entry name" value="Classic Zinc Finger"/>
    <property type="match status" value="1"/>
</dbReference>
<evidence type="ECO:0000256" key="6">
    <source>
        <dbReference type="ARBA" id="ARBA00023242"/>
    </source>
</evidence>
<dbReference type="EMBL" id="CABFNS010000739">
    <property type="protein sequence ID" value="VUC25720.1"/>
    <property type="molecule type" value="Genomic_DNA"/>
</dbReference>
<dbReference type="SUPFAM" id="SSF57667">
    <property type="entry name" value="beta-beta-alpha zinc fingers"/>
    <property type="match status" value="1"/>
</dbReference>
<proteinExistence type="predicted"/>
<keyword evidence="3" id="KW-0677">Repeat</keyword>
<evidence type="ECO:0000256" key="1">
    <source>
        <dbReference type="ARBA" id="ARBA00004123"/>
    </source>
</evidence>
<evidence type="ECO:0000256" key="7">
    <source>
        <dbReference type="PROSITE-ProRule" id="PRU00042"/>
    </source>
</evidence>
<dbReference type="PANTHER" id="PTHR40626">
    <property type="entry name" value="MIP31509P"/>
    <property type="match status" value="1"/>
</dbReference>
<evidence type="ECO:0000313" key="10">
    <source>
        <dbReference type="EMBL" id="VUC25720.1"/>
    </source>
</evidence>
<organism evidence="10 11">
    <name type="scientific">Bionectria ochroleuca</name>
    <name type="common">Gliocladium roseum</name>
    <dbReference type="NCBI Taxonomy" id="29856"/>
    <lineage>
        <taxon>Eukaryota</taxon>
        <taxon>Fungi</taxon>
        <taxon>Dikarya</taxon>
        <taxon>Ascomycota</taxon>
        <taxon>Pezizomycotina</taxon>
        <taxon>Sordariomycetes</taxon>
        <taxon>Hypocreomycetidae</taxon>
        <taxon>Hypocreales</taxon>
        <taxon>Bionectriaceae</taxon>
        <taxon>Clonostachys</taxon>
    </lineage>
</organism>
<evidence type="ECO:0000256" key="3">
    <source>
        <dbReference type="ARBA" id="ARBA00022737"/>
    </source>
</evidence>
<feature type="domain" description="C2H2-type" evidence="9">
    <location>
        <begin position="1"/>
        <end position="44"/>
    </location>
</feature>
<protein>
    <recommendedName>
        <fullName evidence="9">C2H2-type domain-containing protein</fullName>
    </recommendedName>
</protein>
<keyword evidence="4 7" id="KW-0863">Zinc-finger</keyword>
<sequence length="801" mass="89906">MCKVTDTNEKPHSCKCGKSFSRRDLLSRHIKVSGDASEHARARPIFGTSTKATNPPEAPVSTASPNNTSGGVPRMQQDSLNRPCPITPACNIQPLQRPLLTQRNENASLVVDVAASEQLLSSVSDSSAFNIDTGGGLDMLWDNLEFSQQPIDHNIFNTSFPFDCLTLDHDRVPNSTNLHQGDAVNRHLQQNDADLDSNDNLNIDYLSNYESRLPSIQPTPKEVLALDEYVSQPPTRRQDLPKPKHSEGYNSWRVTKEDYNKIRQIVDAEHDCMPVGFSLPSRHALSRYIEGFSSFRSHLPFLHFSTRAIKSLPAELILAIASMGAQYRFEPNEALAMCQASKSIIDFKLRLHETSLVNVEKDARWSSVQPEKDASLVTMWSNNSVELPLEAPLTSKLLAFETLQAMVIIITLCTWSHKSLLPISFSMAEKLCNHLRQGWLDADPPVELDWHRWAQHEGRRRTIFTAFIVLNLHTVIYDVPLRLLSSEISSIHLPQCESKWEARTAADWSAAYSNGDPESVQCGQYISKLLSPCPPRDQGRPSTSSFGNLIMIHALLQQIYLVRELAVCSKPGTVGSPYTVLPEDTAARLKIALRQWQCEWALNAESTTRPVASSGPLGFNATGLFRVACVRVNFNLGPFRKLETRDPVAMADAFMKAPLPDRSPELHAAILQSVHSLSIPVRVGINFVSKTHMFTWSIVHIMCNLECALFLSKWAQRISLNEQPVSKEERRLIQIFHDLLLETPFLDDDASMNICEKEVLEDMARVVIQLVAETFRGVHIFELMDPVLRALDLYASYLTKK</sequence>
<keyword evidence="11" id="KW-1185">Reference proteome</keyword>
<keyword evidence="5" id="KW-0862">Zinc</keyword>
<name>A0ABY6U3U4_BIOOC</name>
<dbReference type="InterPro" id="IPR051059">
    <property type="entry name" value="VerF-like"/>
</dbReference>
<dbReference type="PROSITE" id="PS50157">
    <property type="entry name" value="ZINC_FINGER_C2H2_2"/>
    <property type="match status" value="1"/>
</dbReference>
<comment type="subcellular location">
    <subcellularLocation>
        <location evidence="1">Nucleus</location>
    </subcellularLocation>
</comment>
<reference evidence="10 11" key="1">
    <citation type="submission" date="2019-06" db="EMBL/GenBank/DDBJ databases">
        <authorList>
            <person name="Broberg M."/>
        </authorList>
    </citation>
    <scope>NUCLEOTIDE SEQUENCE [LARGE SCALE GENOMIC DNA]</scope>
</reference>
<evidence type="ECO:0000256" key="4">
    <source>
        <dbReference type="ARBA" id="ARBA00022771"/>
    </source>
</evidence>
<evidence type="ECO:0000256" key="2">
    <source>
        <dbReference type="ARBA" id="ARBA00022723"/>
    </source>
</evidence>
<keyword evidence="6" id="KW-0539">Nucleus</keyword>
<dbReference type="Proteomes" id="UP000766486">
    <property type="component" value="Unassembled WGS sequence"/>
</dbReference>
<comment type="caution">
    <text evidence="10">The sequence shown here is derived from an EMBL/GenBank/DDBJ whole genome shotgun (WGS) entry which is preliminary data.</text>
</comment>